<proteinExistence type="predicted"/>
<dbReference type="EMBL" id="VOSL01000015">
    <property type="protein sequence ID" value="TXD41793.1"/>
    <property type="molecule type" value="Genomic_DNA"/>
</dbReference>
<feature type="compositionally biased region" description="Acidic residues" evidence="1">
    <location>
        <begin position="24"/>
        <end position="40"/>
    </location>
</feature>
<sequence length="707" mass="76830">MGLLPLGIAACGGDDIPQDRDTAPPEEDATEADAGEEDAPETGVLSTGEFELPGTVTRLDVRGQGGEPQESYGLGHPIEMEVDVDPAPGWEERLDGFINVHVGLVAEIDSEDQRDEAETCYLGALHRPGKDLTVLEDGTYRYTRKYYIPDSCLDENQDRGTFNVWVALNPARFLPEEEGLVAIPREKYNTQFFNPLFDDTTGLNRNVECINASGETGCVHSIVLERAPGVNIITADTELKSDVFIFDPVVCDIPTRYSEPQAQVQTTLELGAHNEIVDTSSHEFDIFEHLNIDLPTLYFDICPQGDDGECKEGTSYMRMKVGSTNESGENVLVNEVQVSDLRAGVPHIQSANLYFEFGGEACMTLAGWNQAGEPDWSEERDFYLRVCNDTAFEESAPGADPDADNCVLRELRMVHIDDLPDGGEIASERTFTGGSSFELGNSILAAKAEFGSENHLDMQGASSDAYMNARVDGWVGFDIFDVRVATRSSIEGGDSGASGHLDVLGFRQWSASESGENVTLSDTTEFSERQCFSYFYGIAGVGLNASLCGEGSVGLEVQAANFRQEGAGPEPFDLTSRHGGVDQEIRPYSAFSMIATASVDIALARGGIEGTVNLVTAELPLASALNWGLDAPLVITTWDVTSDLVLTFFSGHIDVFVDLARPGWCGWYPCRKWASVVDERLVSFAGISSTYALLEQRDTSGVTLLDE</sequence>
<dbReference type="AlphaFoldDB" id="A0A5C6XE74"/>
<comment type="caution">
    <text evidence="2">The sequence shown here is derived from an EMBL/GenBank/DDBJ whole genome shotgun (WGS) entry which is preliminary data.</text>
</comment>
<dbReference type="RefSeq" id="WP_230469833.1">
    <property type="nucleotide sequence ID" value="NZ_VOSL01000015.1"/>
</dbReference>
<reference evidence="2 3" key="1">
    <citation type="submission" date="2019-08" db="EMBL/GenBank/DDBJ databases">
        <title>Bradymonadales sp. TMQ2.</title>
        <authorList>
            <person name="Liang Q."/>
        </authorList>
    </citation>
    <scope>NUCLEOTIDE SEQUENCE [LARGE SCALE GENOMIC DNA]</scope>
    <source>
        <strain evidence="2 3">TMQ2</strain>
    </source>
</reference>
<accession>A0A5C6XE74</accession>
<feature type="region of interest" description="Disordered" evidence="1">
    <location>
        <begin position="1"/>
        <end position="47"/>
    </location>
</feature>
<name>A0A5C6XE74_9DELT</name>
<dbReference type="Proteomes" id="UP000321046">
    <property type="component" value="Unassembled WGS sequence"/>
</dbReference>
<protein>
    <submittedName>
        <fullName evidence="2">Uncharacterized protein</fullName>
    </submittedName>
</protein>
<gene>
    <name evidence="2" type="ORF">FRC96_03605</name>
</gene>
<evidence type="ECO:0000313" key="2">
    <source>
        <dbReference type="EMBL" id="TXD41793.1"/>
    </source>
</evidence>
<organism evidence="2 3">
    <name type="scientific">Lujinxingia vulgaris</name>
    <dbReference type="NCBI Taxonomy" id="2600176"/>
    <lineage>
        <taxon>Bacteria</taxon>
        <taxon>Deltaproteobacteria</taxon>
        <taxon>Bradymonadales</taxon>
        <taxon>Lujinxingiaceae</taxon>
        <taxon>Lujinxingia</taxon>
    </lineage>
</organism>
<evidence type="ECO:0000313" key="3">
    <source>
        <dbReference type="Proteomes" id="UP000321046"/>
    </source>
</evidence>
<evidence type="ECO:0000256" key="1">
    <source>
        <dbReference type="SAM" id="MobiDB-lite"/>
    </source>
</evidence>